<comment type="cofactor">
    <cofactor evidence="1">
        <name>heme b</name>
        <dbReference type="ChEBI" id="CHEBI:60344"/>
    </cofactor>
</comment>
<feature type="transmembrane region" description="Helical" evidence="13">
    <location>
        <begin position="96"/>
        <end position="114"/>
    </location>
</feature>
<dbReference type="SMART" id="SM00867">
    <property type="entry name" value="YceI"/>
    <property type="match status" value="1"/>
</dbReference>
<proteinExistence type="inferred from homology"/>
<keyword evidence="6 13" id="KW-0812">Transmembrane</keyword>
<organism evidence="15 16">
    <name type="scientific">Yoonia phaeophyticola</name>
    <dbReference type="NCBI Taxonomy" id="3137369"/>
    <lineage>
        <taxon>Bacteria</taxon>
        <taxon>Pseudomonadati</taxon>
        <taxon>Pseudomonadota</taxon>
        <taxon>Alphaproteobacteria</taxon>
        <taxon>Rhodobacterales</taxon>
        <taxon>Paracoccaceae</taxon>
        <taxon>Yoonia</taxon>
    </lineage>
</organism>
<dbReference type="SUPFAM" id="SSF101874">
    <property type="entry name" value="YceI-like"/>
    <property type="match status" value="1"/>
</dbReference>
<dbReference type="InterPro" id="IPR016174">
    <property type="entry name" value="Di-haem_cyt_TM"/>
</dbReference>
<dbReference type="Gene3D" id="1.20.950.20">
    <property type="entry name" value="Transmembrane di-heme cytochromes, Chain C"/>
    <property type="match status" value="1"/>
</dbReference>
<reference evidence="16" key="1">
    <citation type="submission" date="2024-04" db="EMBL/GenBank/DDBJ databases">
        <title>Phylogenomic analyses of a clade within the roseobacter group suggest taxonomic reassignments of species of the genera Aestuariivita, Citreicella, Loktanella, Nautella, Pelagibaca, Ruegeria, Thalassobius, Thiobacimonas and Tropicibacter, and the proposal o.</title>
        <authorList>
            <person name="Jeon C.O."/>
        </authorList>
    </citation>
    <scope>NUCLEOTIDE SEQUENCE [LARGE SCALE GENOMIC DNA]</scope>
    <source>
        <strain evidence="16">BS5-3</strain>
    </source>
</reference>
<evidence type="ECO:0000256" key="7">
    <source>
        <dbReference type="ARBA" id="ARBA00022723"/>
    </source>
</evidence>
<evidence type="ECO:0000259" key="14">
    <source>
        <dbReference type="SMART" id="SM00867"/>
    </source>
</evidence>
<evidence type="ECO:0000256" key="11">
    <source>
        <dbReference type="ARBA" id="ARBA00023136"/>
    </source>
</evidence>
<keyword evidence="11 13" id="KW-0472">Membrane</keyword>
<dbReference type="Pfam" id="PF01292">
    <property type="entry name" value="Ni_hydr_CYTB"/>
    <property type="match status" value="1"/>
</dbReference>
<keyword evidence="3" id="KW-0813">Transport</keyword>
<sequence length="400" mass="42609">MSTANTASHYGRVTKIFHWITALLIFAVIPLGLVANKLPYETSEQLAFKAQLFSIHKTLGVLIFFVACGRILWALMQRKPGPLHPDRKAETFLAELVHWLLYISLVAVPLSGWVHHAATTGFAPILLPIGQDLPLVPKSESLAATTSALHWLWSKIMVASILLHVAGALKHQIIDKDATLRRMWFGSGGLPEATAHKARLITPIAAATIFLAAAVGGNAAGLFSKHEDTIETETTALASVQSQWAVQSGSIDISITQLGSSVAGSFADWTAEITFDPEAEGTAGHVTTTIAIGSLTLGSVTGEAMGADFFDAEAFPTAAFDADLLRDENGYAADGTLTIKGTTVPVRFPFELALTGDEAVMTGSLTLDRRDFLIGQSMADETSVGFNVEVAIAVTATRNE</sequence>
<protein>
    <submittedName>
        <fullName evidence="15">Cytochrome b/b6 domain-containing protein</fullName>
    </submittedName>
</protein>
<dbReference type="InterPro" id="IPR011577">
    <property type="entry name" value="Cyt_b561_bac/Ni-Hgenase"/>
</dbReference>
<evidence type="ECO:0000256" key="4">
    <source>
        <dbReference type="ARBA" id="ARBA00022475"/>
    </source>
</evidence>
<evidence type="ECO:0000256" key="6">
    <source>
        <dbReference type="ARBA" id="ARBA00022692"/>
    </source>
</evidence>
<evidence type="ECO:0000313" key="15">
    <source>
        <dbReference type="EMBL" id="WZC48242.1"/>
    </source>
</evidence>
<dbReference type="EMBL" id="CP150951">
    <property type="protein sequence ID" value="WZC48242.1"/>
    <property type="molecule type" value="Genomic_DNA"/>
</dbReference>
<dbReference type="RefSeq" id="WP_341366360.1">
    <property type="nucleotide sequence ID" value="NZ_CP150951.2"/>
</dbReference>
<gene>
    <name evidence="15" type="ORF">AABB29_15410</name>
</gene>
<feature type="transmembrane region" description="Helical" evidence="13">
    <location>
        <begin position="16"/>
        <end position="35"/>
    </location>
</feature>
<comment type="similarity">
    <text evidence="12">Belongs to the cytochrome b561 family.</text>
</comment>
<dbReference type="Pfam" id="PF04264">
    <property type="entry name" value="YceI"/>
    <property type="match status" value="1"/>
</dbReference>
<keyword evidence="10" id="KW-0408">Iron</keyword>
<evidence type="ECO:0000256" key="10">
    <source>
        <dbReference type="ARBA" id="ARBA00023004"/>
    </source>
</evidence>
<dbReference type="SUPFAM" id="SSF81342">
    <property type="entry name" value="Transmembrane di-heme cytochromes"/>
    <property type="match status" value="1"/>
</dbReference>
<keyword evidence="9 13" id="KW-1133">Transmembrane helix</keyword>
<keyword evidence="5" id="KW-0349">Heme</keyword>
<evidence type="ECO:0000256" key="2">
    <source>
        <dbReference type="ARBA" id="ARBA00004651"/>
    </source>
</evidence>
<comment type="subcellular location">
    <subcellularLocation>
        <location evidence="2">Cell membrane</location>
        <topology evidence="2">Multi-pass membrane protein</topology>
    </subcellularLocation>
</comment>
<keyword evidence="8" id="KW-0249">Electron transport</keyword>
<dbReference type="InterPro" id="IPR036761">
    <property type="entry name" value="TTHA0802/YceI-like_sf"/>
</dbReference>
<accession>A0ABZ2V2V8</accession>
<dbReference type="PANTHER" id="PTHR30529:SF1">
    <property type="entry name" value="CYTOCHROME B561 HOMOLOG 2"/>
    <property type="match status" value="1"/>
</dbReference>
<evidence type="ECO:0000256" key="8">
    <source>
        <dbReference type="ARBA" id="ARBA00022982"/>
    </source>
</evidence>
<evidence type="ECO:0000256" key="1">
    <source>
        <dbReference type="ARBA" id="ARBA00001970"/>
    </source>
</evidence>
<name>A0ABZ2V2V8_9RHOB</name>
<feature type="transmembrane region" description="Helical" evidence="13">
    <location>
        <begin position="55"/>
        <end position="75"/>
    </location>
</feature>
<keyword evidence="16" id="KW-1185">Reference proteome</keyword>
<feature type="domain" description="Lipid/polyisoprenoid-binding YceI-like" evidence="14">
    <location>
        <begin position="243"/>
        <end position="397"/>
    </location>
</feature>
<evidence type="ECO:0000256" key="9">
    <source>
        <dbReference type="ARBA" id="ARBA00022989"/>
    </source>
</evidence>
<dbReference type="InterPro" id="IPR007372">
    <property type="entry name" value="Lipid/polyisoprenoid-bd_YceI"/>
</dbReference>
<evidence type="ECO:0000256" key="12">
    <source>
        <dbReference type="ARBA" id="ARBA00037975"/>
    </source>
</evidence>
<keyword evidence="4" id="KW-1003">Cell membrane</keyword>
<dbReference type="Proteomes" id="UP001440612">
    <property type="component" value="Chromosome"/>
</dbReference>
<evidence type="ECO:0000256" key="3">
    <source>
        <dbReference type="ARBA" id="ARBA00022448"/>
    </source>
</evidence>
<dbReference type="PANTHER" id="PTHR30529">
    <property type="entry name" value="CYTOCHROME B561"/>
    <property type="match status" value="1"/>
</dbReference>
<keyword evidence="7" id="KW-0479">Metal-binding</keyword>
<dbReference type="Gene3D" id="2.40.128.110">
    <property type="entry name" value="Lipid/polyisoprenoid-binding, YceI-like"/>
    <property type="match status" value="1"/>
</dbReference>
<evidence type="ECO:0000313" key="16">
    <source>
        <dbReference type="Proteomes" id="UP001440612"/>
    </source>
</evidence>
<dbReference type="InterPro" id="IPR052168">
    <property type="entry name" value="Cytochrome_b561_oxidase"/>
</dbReference>
<evidence type="ECO:0000256" key="5">
    <source>
        <dbReference type="ARBA" id="ARBA00022617"/>
    </source>
</evidence>
<evidence type="ECO:0000256" key="13">
    <source>
        <dbReference type="SAM" id="Phobius"/>
    </source>
</evidence>